<sequence>MAGSARSDSSMTDDTPRKRRSVSVDHFSTARLTAERLRENHLAELVALHCDPEVSRYLGGVRTPEVTKAYLATNMAHWDQHGFGLWTLRTADGAYAGRAGIRHVLVDDVDEIEIAYALKREFWGQGFASEIATALTDIGLSQLALPSLIGIVYVGNTASRRVLEKSNYLLERSKNRHGGDVVIYRIRQ</sequence>
<feature type="region of interest" description="Disordered" evidence="1">
    <location>
        <begin position="1"/>
        <end position="22"/>
    </location>
</feature>
<keyword evidence="4" id="KW-1185">Reference proteome</keyword>
<protein>
    <submittedName>
        <fullName evidence="3">RimJ/RimL family protein N-acetyltransferase</fullName>
    </submittedName>
</protein>
<feature type="compositionally biased region" description="Polar residues" evidence="1">
    <location>
        <begin position="1"/>
        <end position="13"/>
    </location>
</feature>
<feature type="domain" description="N-acetyltransferase" evidence="2">
    <location>
        <begin position="32"/>
        <end position="188"/>
    </location>
</feature>
<evidence type="ECO:0000313" key="4">
    <source>
        <dbReference type="Proteomes" id="UP001565474"/>
    </source>
</evidence>
<dbReference type="Gene3D" id="3.40.630.30">
    <property type="match status" value="1"/>
</dbReference>
<dbReference type="InterPro" id="IPR016181">
    <property type="entry name" value="Acyl_CoA_acyltransferase"/>
</dbReference>
<dbReference type="SUPFAM" id="SSF55729">
    <property type="entry name" value="Acyl-CoA N-acyltransferases (Nat)"/>
    <property type="match status" value="1"/>
</dbReference>
<organism evidence="3 4">
    <name type="scientific">Bradyrhizobium yuanmingense</name>
    <dbReference type="NCBI Taxonomy" id="108015"/>
    <lineage>
        <taxon>Bacteria</taxon>
        <taxon>Pseudomonadati</taxon>
        <taxon>Pseudomonadota</taxon>
        <taxon>Alphaproteobacteria</taxon>
        <taxon>Hyphomicrobiales</taxon>
        <taxon>Nitrobacteraceae</taxon>
        <taxon>Bradyrhizobium</taxon>
    </lineage>
</organism>
<name>A0ABV4GBY0_9BRAD</name>
<dbReference type="Pfam" id="PF13302">
    <property type="entry name" value="Acetyltransf_3"/>
    <property type="match status" value="1"/>
</dbReference>
<evidence type="ECO:0000256" key="1">
    <source>
        <dbReference type="SAM" id="MobiDB-lite"/>
    </source>
</evidence>
<dbReference type="PANTHER" id="PTHR43792">
    <property type="entry name" value="GNAT FAMILY, PUTATIVE (AFU_ORTHOLOGUE AFUA_3G00765)-RELATED-RELATED"/>
    <property type="match status" value="1"/>
</dbReference>
<dbReference type="PANTHER" id="PTHR43792:SF1">
    <property type="entry name" value="N-ACETYLTRANSFERASE DOMAIN-CONTAINING PROTEIN"/>
    <property type="match status" value="1"/>
</dbReference>
<comment type="caution">
    <text evidence="3">The sequence shown here is derived from an EMBL/GenBank/DDBJ whole genome shotgun (WGS) entry which is preliminary data.</text>
</comment>
<proteinExistence type="predicted"/>
<accession>A0ABV4GBY0</accession>
<dbReference type="InterPro" id="IPR000182">
    <property type="entry name" value="GNAT_dom"/>
</dbReference>
<reference evidence="3 4" key="1">
    <citation type="submission" date="2024-07" db="EMBL/GenBank/DDBJ databases">
        <title>Genomic Encyclopedia of Type Strains, Phase V (KMG-V): Genome sequencing to study the core and pangenomes of soil and plant-associated prokaryotes.</title>
        <authorList>
            <person name="Whitman W."/>
        </authorList>
    </citation>
    <scope>NUCLEOTIDE SEQUENCE [LARGE SCALE GENOMIC DNA]</scope>
    <source>
        <strain evidence="3 4">USDA 222</strain>
    </source>
</reference>
<dbReference type="Proteomes" id="UP001565474">
    <property type="component" value="Unassembled WGS sequence"/>
</dbReference>
<evidence type="ECO:0000313" key="3">
    <source>
        <dbReference type="EMBL" id="MEY9469443.1"/>
    </source>
</evidence>
<evidence type="ECO:0000259" key="2">
    <source>
        <dbReference type="PROSITE" id="PS51186"/>
    </source>
</evidence>
<dbReference type="EMBL" id="JBGBZN010000002">
    <property type="protein sequence ID" value="MEY9469443.1"/>
    <property type="molecule type" value="Genomic_DNA"/>
</dbReference>
<gene>
    <name evidence="3" type="ORF">ABH992_001842</name>
</gene>
<dbReference type="PROSITE" id="PS51186">
    <property type="entry name" value="GNAT"/>
    <property type="match status" value="1"/>
</dbReference>
<dbReference type="InterPro" id="IPR051531">
    <property type="entry name" value="N-acetyltransferase"/>
</dbReference>